<dbReference type="InterPro" id="IPR029068">
    <property type="entry name" value="Glyas_Bleomycin-R_OHBP_Dase"/>
</dbReference>
<keyword evidence="1" id="KW-0479">Metal-binding</keyword>
<dbReference type="EMBL" id="FOZS01000003">
    <property type="protein sequence ID" value="SFS90824.1"/>
    <property type="molecule type" value="Genomic_DNA"/>
</dbReference>
<dbReference type="Pfam" id="PF13669">
    <property type="entry name" value="Glyoxalase_4"/>
    <property type="match status" value="1"/>
</dbReference>
<dbReference type="RefSeq" id="WP_092906038.1">
    <property type="nucleotide sequence ID" value="NZ_FOZS01000003.1"/>
</dbReference>
<protein>
    <submittedName>
        <fullName evidence="3">Methylmalonyl-CoA epimerase</fullName>
    </submittedName>
</protein>
<dbReference type="AlphaFoldDB" id="A0A1I6TNT6"/>
<keyword evidence="4" id="KW-1185">Reference proteome</keyword>
<dbReference type="Proteomes" id="UP000199199">
    <property type="component" value="Unassembled WGS sequence"/>
</dbReference>
<dbReference type="PANTHER" id="PTHR43048:SF3">
    <property type="entry name" value="METHYLMALONYL-COA EPIMERASE, MITOCHONDRIAL"/>
    <property type="match status" value="1"/>
</dbReference>
<dbReference type="GO" id="GO:0046491">
    <property type="term" value="P:L-methylmalonyl-CoA metabolic process"/>
    <property type="evidence" value="ECO:0007669"/>
    <property type="project" value="TreeGrafter"/>
</dbReference>
<evidence type="ECO:0000256" key="1">
    <source>
        <dbReference type="ARBA" id="ARBA00022723"/>
    </source>
</evidence>
<feature type="domain" description="VOC" evidence="2">
    <location>
        <begin position="9"/>
        <end position="133"/>
    </location>
</feature>
<evidence type="ECO:0000313" key="3">
    <source>
        <dbReference type="EMBL" id="SFS90824.1"/>
    </source>
</evidence>
<dbReference type="OrthoDB" id="6161at2157"/>
<gene>
    <name evidence="3" type="ORF">SAMN04488556_3268</name>
</gene>
<proteinExistence type="predicted"/>
<evidence type="ECO:0000313" key="4">
    <source>
        <dbReference type="Proteomes" id="UP000199199"/>
    </source>
</evidence>
<name>A0A1I6TNT6_9EURY</name>
<sequence length="157" mass="17379">MSAHDVPIRVDHVGIAIESIEDGEPVLEALGCEKLIEEPVDEEFRWAYYELGGASRIELIAPIADDTFLTNYLAENGPGLHHVTLEVGDIEAMIESVERAGLQVVDHTEREDWSEAFVSPANPTGTLFQLMEYHESYVENRDGRSNPCIGGARVGRD</sequence>
<dbReference type="PROSITE" id="PS51819">
    <property type="entry name" value="VOC"/>
    <property type="match status" value="1"/>
</dbReference>
<dbReference type="SUPFAM" id="SSF54593">
    <property type="entry name" value="Glyoxalase/Bleomycin resistance protein/Dihydroxybiphenyl dioxygenase"/>
    <property type="match status" value="1"/>
</dbReference>
<dbReference type="Gene3D" id="3.10.180.10">
    <property type="entry name" value="2,3-Dihydroxybiphenyl 1,2-Dioxygenase, domain 1"/>
    <property type="match status" value="1"/>
</dbReference>
<dbReference type="InterPro" id="IPR037523">
    <property type="entry name" value="VOC_core"/>
</dbReference>
<dbReference type="GO" id="GO:0004493">
    <property type="term" value="F:methylmalonyl-CoA epimerase activity"/>
    <property type="evidence" value="ECO:0007669"/>
    <property type="project" value="TreeGrafter"/>
</dbReference>
<accession>A0A1I6TNT6</accession>
<dbReference type="InterPro" id="IPR051785">
    <property type="entry name" value="MMCE/EMCE_epimerase"/>
</dbReference>
<dbReference type="PANTHER" id="PTHR43048">
    <property type="entry name" value="METHYLMALONYL-COA EPIMERASE"/>
    <property type="match status" value="1"/>
</dbReference>
<organism evidence="3 4">
    <name type="scientific">Halostagnicola kamekurae</name>
    <dbReference type="NCBI Taxonomy" id="619731"/>
    <lineage>
        <taxon>Archaea</taxon>
        <taxon>Methanobacteriati</taxon>
        <taxon>Methanobacteriota</taxon>
        <taxon>Stenosarchaea group</taxon>
        <taxon>Halobacteria</taxon>
        <taxon>Halobacteriales</taxon>
        <taxon>Natrialbaceae</taxon>
        <taxon>Halostagnicola</taxon>
    </lineage>
</organism>
<reference evidence="4" key="1">
    <citation type="submission" date="2016-10" db="EMBL/GenBank/DDBJ databases">
        <authorList>
            <person name="Varghese N."/>
            <person name="Submissions S."/>
        </authorList>
    </citation>
    <scope>NUCLEOTIDE SEQUENCE [LARGE SCALE GENOMIC DNA]</scope>
    <source>
        <strain evidence="4">DSM 22427</strain>
    </source>
</reference>
<evidence type="ECO:0000259" key="2">
    <source>
        <dbReference type="PROSITE" id="PS51819"/>
    </source>
</evidence>
<dbReference type="GO" id="GO:0046872">
    <property type="term" value="F:metal ion binding"/>
    <property type="evidence" value="ECO:0007669"/>
    <property type="project" value="UniProtKB-KW"/>
</dbReference>